<dbReference type="Gene3D" id="2.170.150.80">
    <property type="entry name" value="NAC domain"/>
    <property type="match status" value="2"/>
</dbReference>
<keyword evidence="3" id="KW-0238">DNA-binding</keyword>
<evidence type="ECO:0000259" key="8">
    <source>
        <dbReference type="PROSITE" id="PS51005"/>
    </source>
</evidence>
<evidence type="ECO:0000313" key="10">
    <source>
        <dbReference type="Proteomes" id="UP001558713"/>
    </source>
</evidence>
<keyword evidence="7" id="KW-0472">Membrane</keyword>
<keyword evidence="10" id="KW-1185">Reference proteome</keyword>
<dbReference type="AlphaFoldDB" id="A0ABD1BIK6"/>
<dbReference type="GO" id="GO:0003677">
    <property type="term" value="F:DNA binding"/>
    <property type="evidence" value="ECO:0007669"/>
    <property type="project" value="UniProtKB-KW"/>
</dbReference>
<dbReference type="Pfam" id="PF02365">
    <property type="entry name" value="NAM"/>
    <property type="match status" value="1"/>
</dbReference>
<accession>A0ABD1BIK6</accession>
<dbReference type="GO" id="GO:0005634">
    <property type="term" value="C:nucleus"/>
    <property type="evidence" value="ECO:0007669"/>
    <property type="project" value="UniProtKB-SubCell"/>
</dbReference>
<feature type="domain" description="NAC" evidence="8">
    <location>
        <begin position="3"/>
        <end position="151"/>
    </location>
</feature>
<keyword evidence="4" id="KW-0804">Transcription</keyword>
<feature type="region of interest" description="Disordered" evidence="6">
    <location>
        <begin position="128"/>
        <end position="151"/>
    </location>
</feature>
<evidence type="ECO:0000256" key="4">
    <source>
        <dbReference type="ARBA" id="ARBA00023163"/>
    </source>
</evidence>
<proteinExistence type="predicted"/>
<dbReference type="InterPro" id="IPR003441">
    <property type="entry name" value="NAC-dom"/>
</dbReference>
<evidence type="ECO:0000256" key="7">
    <source>
        <dbReference type="SAM" id="Phobius"/>
    </source>
</evidence>
<evidence type="ECO:0000256" key="5">
    <source>
        <dbReference type="ARBA" id="ARBA00023242"/>
    </source>
</evidence>
<dbReference type="PANTHER" id="PTHR31989">
    <property type="entry name" value="NAC DOMAIN-CONTAINING PROTEIN 82-RELATED"/>
    <property type="match status" value="1"/>
</dbReference>
<feature type="transmembrane region" description="Helical" evidence="7">
    <location>
        <begin position="334"/>
        <end position="358"/>
    </location>
</feature>
<gene>
    <name evidence="9" type="ORF">V5N11_028515</name>
</gene>
<evidence type="ECO:0000256" key="2">
    <source>
        <dbReference type="ARBA" id="ARBA00023015"/>
    </source>
</evidence>
<dbReference type="PROSITE" id="PS51005">
    <property type="entry name" value="NAC"/>
    <property type="match status" value="1"/>
</dbReference>
<organism evidence="9 10">
    <name type="scientific">Cardamine amara subsp. amara</name>
    <dbReference type="NCBI Taxonomy" id="228776"/>
    <lineage>
        <taxon>Eukaryota</taxon>
        <taxon>Viridiplantae</taxon>
        <taxon>Streptophyta</taxon>
        <taxon>Embryophyta</taxon>
        <taxon>Tracheophyta</taxon>
        <taxon>Spermatophyta</taxon>
        <taxon>Magnoliopsida</taxon>
        <taxon>eudicotyledons</taxon>
        <taxon>Gunneridae</taxon>
        <taxon>Pentapetalae</taxon>
        <taxon>rosids</taxon>
        <taxon>malvids</taxon>
        <taxon>Brassicales</taxon>
        <taxon>Brassicaceae</taxon>
        <taxon>Cardamineae</taxon>
        <taxon>Cardamine</taxon>
    </lineage>
</organism>
<keyword evidence="5" id="KW-0539">Nucleus</keyword>
<keyword evidence="7" id="KW-1133">Transmembrane helix</keyword>
<reference evidence="9 10" key="1">
    <citation type="submission" date="2024-04" db="EMBL/GenBank/DDBJ databases">
        <title>Genome assembly C_amara_ONT_v2.</title>
        <authorList>
            <person name="Yant L."/>
            <person name="Moore C."/>
            <person name="Slenker M."/>
        </authorList>
    </citation>
    <scope>NUCLEOTIDE SEQUENCE [LARGE SCALE GENOMIC DNA]</scope>
    <source>
        <tissue evidence="9">Leaf</tissue>
    </source>
</reference>
<evidence type="ECO:0000256" key="3">
    <source>
        <dbReference type="ARBA" id="ARBA00023125"/>
    </source>
</evidence>
<dbReference type="Proteomes" id="UP001558713">
    <property type="component" value="Unassembled WGS sequence"/>
</dbReference>
<evidence type="ECO:0000256" key="1">
    <source>
        <dbReference type="ARBA" id="ARBA00004123"/>
    </source>
</evidence>
<feature type="compositionally biased region" description="Polar residues" evidence="6">
    <location>
        <begin position="133"/>
        <end position="145"/>
    </location>
</feature>
<comment type="subcellular location">
    <subcellularLocation>
        <location evidence="1">Nucleus</location>
    </subcellularLocation>
</comment>
<sequence length="359" mass="41561">MEEKPGFRFYPTDQELINYYLKNKILGNTYLVDDIINEINILNYHPASLSPLSRIKSKDRIYYFFAMKRHKNGPKNMRKGSSTIEQSWFWDGKKKMSTWVMHEYQITSLSHPNLDSYVICKIFDKRSKKPDLSNGSSEPSPQSLVSEVEKEPSQENFYGLYVDELRIPMNQQDHIFPNNNNPNVQLQSPYYGDDYFNGLLSYNGGNFEDVFSDQELIMQQNRNDYKPKKSLSGIIVDYSNDSGSDAESISAMSYKGNDSVGSSNKHYQTGLDYEILSLSKDIQTFADPSIRKSQLTRRTIPSKQEVKQGMVKTENKNWFITEEAMERNCKNPQYIYLMNFIIGFILLVALIGNILPVYN</sequence>
<evidence type="ECO:0000313" key="9">
    <source>
        <dbReference type="EMBL" id="KAL1215935.1"/>
    </source>
</evidence>
<comment type="caution">
    <text evidence="9">The sequence shown here is derived from an EMBL/GenBank/DDBJ whole genome shotgun (WGS) entry which is preliminary data.</text>
</comment>
<name>A0ABD1BIK6_CARAN</name>
<protein>
    <submittedName>
        <fullName evidence="9">NAC domain-containing protein 69</fullName>
    </submittedName>
</protein>
<dbReference type="EMBL" id="JBANAX010000281">
    <property type="protein sequence ID" value="KAL1215935.1"/>
    <property type="molecule type" value="Genomic_DNA"/>
</dbReference>
<dbReference type="SUPFAM" id="SSF101941">
    <property type="entry name" value="NAC domain"/>
    <property type="match status" value="1"/>
</dbReference>
<evidence type="ECO:0000256" key="6">
    <source>
        <dbReference type="SAM" id="MobiDB-lite"/>
    </source>
</evidence>
<keyword evidence="2" id="KW-0805">Transcription regulation</keyword>
<dbReference type="InterPro" id="IPR036093">
    <property type="entry name" value="NAC_dom_sf"/>
</dbReference>
<keyword evidence="7" id="KW-0812">Transmembrane</keyword>